<dbReference type="Pfam" id="PF00534">
    <property type="entry name" value="Glycos_transf_1"/>
    <property type="match status" value="1"/>
</dbReference>
<dbReference type="PANTHER" id="PTHR45947">
    <property type="entry name" value="SULFOQUINOVOSYL TRANSFERASE SQD2"/>
    <property type="match status" value="1"/>
</dbReference>
<evidence type="ECO:0000256" key="2">
    <source>
        <dbReference type="ARBA" id="ARBA00022679"/>
    </source>
</evidence>
<dbReference type="CDD" id="cd03801">
    <property type="entry name" value="GT4_PimA-like"/>
    <property type="match status" value="1"/>
</dbReference>
<protein>
    <submittedName>
        <fullName evidence="5">Phosphatidylinositol alpha-1,6-mannosyltransferase</fullName>
    </submittedName>
</protein>
<keyword evidence="1 5" id="KW-0328">Glycosyltransferase</keyword>
<dbReference type="Pfam" id="PF13439">
    <property type="entry name" value="Glyco_transf_4"/>
    <property type="match status" value="1"/>
</dbReference>
<organism evidence="5 6">
    <name type="scientific">Candidatus Nanopelagicus limnae</name>
    <dbReference type="NCBI Taxonomy" id="1884634"/>
    <lineage>
        <taxon>Bacteria</taxon>
        <taxon>Bacillati</taxon>
        <taxon>Actinomycetota</taxon>
        <taxon>Actinomycetes</taxon>
        <taxon>Candidatus Nanopelagicales</taxon>
        <taxon>Candidatus Nanopelagicaceae</taxon>
        <taxon>Candidatus Nanopelagicus</taxon>
    </lineage>
</organism>
<dbReference type="InterPro" id="IPR050194">
    <property type="entry name" value="Glycosyltransferase_grp1"/>
</dbReference>
<name>A0A249JXH6_9ACTN</name>
<dbReference type="KEGG" id="abam:B1s21122_02560"/>
<accession>A0A249JXH6</accession>
<dbReference type="InterPro" id="IPR028098">
    <property type="entry name" value="Glyco_trans_4-like_N"/>
</dbReference>
<evidence type="ECO:0000313" key="6">
    <source>
        <dbReference type="Proteomes" id="UP000217153"/>
    </source>
</evidence>
<dbReference type="OrthoDB" id="9808602at2"/>
<dbReference type="PANTHER" id="PTHR45947:SF3">
    <property type="entry name" value="SULFOQUINOVOSYL TRANSFERASE SQD2"/>
    <property type="match status" value="1"/>
</dbReference>
<dbReference type="GO" id="GO:1901137">
    <property type="term" value="P:carbohydrate derivative biosynthetic process"/>
    <property type="evidence" value="ECO:0007669"/>
    <property type="project" value="UniProtKB-ARBA"/>
</dbReference>
<feature type="domain" description="Glycosyl transferase family 1" evidence="3">
    <location>
        <begin position="218"/>
        <end position="385"/>
    </location>
</feature>
<keyword evidence="2 5" id="KW-0808">Transferase</keyword>
<proteinExistence type="predicted"/>
<feature type="domain" description="Glycosyltransferase subfamily 4-like N-terminal" evidence="4">
    <location>
        <begin position="44"/>
        <end position="202"/>
    </location>
</feature>
<sequence>MLQDLEVESRLPIWIWEENLILEHAVYSDKKVLLVTNDLGPRAGGIETFVLGLIEGLPKNSLIIYTSSQKGDKAFDAQLLEKFGAVVIRDRAKILLPTPRISRRAVKILKQSQVKNVWFGAAAPLALMAGKLRSAGASNIVALTHGHEVWWAKIPILKTLLKKIIKDIDHLGYLGDFTKGEIAKISNQPQKFLQIAPGIDTEHFAPKKVRGDLVEKYRLDGRRVIVSVGRLVHRKGQDELVKAMPKILEQFPDAILLFVGEGPIKQMLFNSAKQLGVLHKVLFTGRVSHHDLPDYICLGEIFAMPVRSRFSGLEVEGLGIVYLEASACGLPVIVGNSGGAVDAVLDKKTGLLVDGTKSDQIADAICELLANPERAKQMGSAGREWVIKNWQLSNWSAKFNKVLINN</sequence>
<dbReference type="AlphaFoldDB" id="A0A249JXH6"/>
<dbReference type="Gene3D" id="3.40.50.2000">
    <property type="entry name" value="Glycogen Phosphorylase B"/>
    <property type="match status" value="2"/>
</dbReference>
<dbReference type="GO" id="GO:0016758">
    <property type="term" value="F:hexosyltransferase activity"/>
    <property type="evidence" value="ECO:0007669"/>
    <property type="project" value="TreeGrafter"/>
</dbReference>
<evidence type="ECO:0000259" key="3">
    <source>
        <dbReference type="Pfam" id="PF00534"/>
    </source>
</evidence>
<keyword evidence="6" id="KW-1185">Reference proteome</keyword>
<dbReference type="Proteomes" id="UP000217153">
    <property type="component" value="Chromosome"/>
</dbReference>
<evidence type="ECO:0000313" key="5">
    <source>
        <dbReference type="EMBL" id="ASY09233.2"/>
    </source>
</evidence>
<dbReference type="SUPFAM" id="SSF53756">
    <property type="entry name" value="UDP-Glycosyltransferase/glycogen phosphorylase"/>
    <property type="match status" value="1"/>
</dbReference>
<evidence type="ECO:0000259" key="4">
    <source>
        <dbReference type="Pfam" id="PF13439"/>
    </source>
</evidence>
<dbReference type="InterPro" id="IPR001296">
    <property type="entry name" value="Glyco_trans_1"/>
</dbReference>
<gene>
    <name evidence="5" type="ORF">B1s21122_02560</name>
</gene>
<evidence type="ECO:0000256" key="1">
    <source>
        <dbReference type="ARBA" id="ARBA00022676"/>
    </source>
</evidence>
<reference evidence="6" key="1">
    <citation type="submission" date="2016-10" db="EMBL/GenBank/DDBJ databases">
        <title>High microdiversification within the ubiquitous acI lineage of Actinobacteria.</title>
        <authorList>
            <person name="Neuenschwander S.M."/>
            <person name="Salcher M."/>
            <person name="Ghai R."/>
            <person name="Pernthaler J."/>
        </authorList>
    </citation>
    <scope>NUCLEOTIDE SEQUENCE [LARGE SCALE GENOMIC DNA]</scope>
</reference>
<dbReference type="EMBL" id="CP016768">
    <property type="protein sequence ID" value="ASY09233.2"/>
    <property type="molecule type" value="Genomic_DNA"/>
</dbReference>